<dbReference type="Proteomes" id="UP000004105">
    <property type="component" value="Unassembled WGS sequence"/>
</dbReference>
<evidence type="ECO:0000313" key="2">
    <source>
        <dbReference type="EMBL" id="EGF12030.1"/>
    </source>
</evidence>
<dbReference type="EMBL" id="AFAY01000004">
    <property type="protein sequence ID" value="EGF12030.1"/>
    <property type="molecule type" value="Genomic_DNA"/>
</dbReference>
<proteinExistence type="predicted"/>
<protein>
    <recommendedName>
        <fullName evidence="4">Lipoprotein</fullName>
    </recommendedName>
</protein>
<evidence type="ECO:0008006" key="4">
    <source>
        <dbReference type="Google" id="ProtNLM"/>
    </source>
</evidence>
<dbReference type="PROSITE" id="PS51257">
    <property type="entry name" value="PROKAR_LIPOPROTEIN"/>
    <property type="match status" value="1"/>
</dbReference>
<reference evidence="2 3" key="1">
    <citation type="submission" date="2011-02" db="EMBL/GenBank/DDBJ databases">
        <authorList>
            <person name="Muzny D."/>
            <person name="Qin X."/>
            <person name="Deng J."/>
            <person name="Jiang H."/>
            <person name="Liu Y."/>
            <person name="Qu J."/>
            <person name="Song X.-Z."/>
            <person name="Zhang L."/>
            <person name="Thornton R."/>
            <person name="Coyle M."/>
            <person name="Francisco L."/>
            <person name="Jackson L."/>
            <person name="Javaid M."/>
            <person name="Korchina V."/>
            <person name="Kovar C."/>
            <person name="Mata R."/>
            <person name="Mathew T."/>
            <person name="Ngo R."/>
            <person name="Nguyen L."/>
            <person name="Nguyen N."/>
            <person name="Okwuonu G."/>
            <person name="Ongeri F."/>
            <person name="Pham C."/>
            <person name="Simmons D."/>
            <person name="Wilczek-Boney K."/>
            <person name="Hale W."/>
            <person name="Jakkamsetti A."/>
            <person name="Pham P."/>
            <person name="Ruth R."/>
            <person name="San Lucas F."/>
            <person name="Warren J."/>
            <person name="Zhang J."/>
            <person name="Zhao Z."/>
            <person name="Zhou C."/>
            <person name="Zhu D."/>
            <person name="Lee S."/>
            <person name="Bess C."/>
            <person name="Blankenburg K."/>
            <person name="Forbes L."/>
            <person name="Fu Q."/>
            <person name="Gubbala S."/>
            <person name="Hirani K."/>
            <person name="Jayaseelan J.C."/>
            <person name="Lara F."/>
            <person name="Munidasa M."/>
            <person name="Palculict T."/>
            <person name="Patil S."/>
            <person name="Pu L.-L."/>
            <person name="Saada N."/>
            <person name="Tang L."/>
            <person name="Weissenberger G."/>
            <person name="Zhu Y."/>
            <person name="Hemphill L."/>
            <person name="Shang Y."/>
            <person name="Youmans B."/>
            <person name="Ayvaz T."/>
            <person name="Ross M."/>
            <person name="Santibanez J."/>
            <person name="Aqrawi P."/>
            <person name="Gross S."/>
            <person name="Joshi V."/>
            <person name="Fowler G."/>
            <person name="Nazareth L."/>
            <person name="Reid J."/>
            <person name="Worley K."/>
            <person name="Petrosino J."/>
            <person name="Highlander S."/>
            <person name="Gibbs R."/>
        </authorList>
    </citation>
    <scope>NUCLEOTIDE SEQUENCE [LARGE SCALE GENOMIC DNA]</scope>
    <source>
        <strain evidence="2 3">ATCC BAA-1200</strain>
    </source>
</reference>
<comment type="caution">
    <text evidence="2">The sequence shown here is derived from an EMBL/GenBank/DDBJ whole genome shotgun (WGS) entry which is preliminary data.</text>
</comment>
<gene>
    <name evidence="2" type="ORF">HMPREF9123_0236</name>
</gene>
<organism evidence="2 3">
    <name type="scientific">Neisseria bacilliformis ATCC BAA-1200</name>
    <dbReference type="NCBI Taxonomy" id="888742"/>
    <lineage>
        <taxon>Bacteria</taxon>
        <taxon>Pseudomonadati</taxon>
        <taxon>Pseudomonadota</taxon>
        <taxon>Betaproteobacteria</taxon>
        <taxon>Neisseriales</taxon>
        <taxon>Neisseriaceae</taxon>
        <taxon>Neisseria</taxon>
    </lineage>
</organism>
<dbReference type="AlphaFoldDB" id="F2B926"/>
<dbReference type="STRING" id="267212.GCA_001063965_00024"/>
<evidence type="ECO:0000313" key="3">
    <source>
        <dbReference type="Proteomes" id="UP000004105"/>
    </source>
</evidence>
<dbReference type="HOGENOM" id="CLU_217226_0_0_4"/>
<accession>F2B926</accession>
<keyword evidence="1" id="KW-0732">Signal</keyword>
<keyword evidence="3" id="KW-1185">Reference proteome</keyword>
<feature type="chain" id="PRO_5003274066" description="Lipoprotein" evidence="1">
    <location>
        <begin position="19"/>
        <end position="43"/>
    </location>
</feature>
<feature type="signal peptide" evidence="1">
    <location>
        <begin position="1"/>
        <end position="18"/>
    </location>
</feature>
<dbReference type="RefSeq" id="WP_007341250.1">
    <property type="nucleotide sequence ID" value="NZ_GL878494.1"/>
</dbReference>
<name>F2B926_9NEIS</name>
<evidence type="ECO:0000256" key="1">
    <source>
        <dbReference type="SAM" id="SignalP"/>
    </source>
</evidence>
<sequence>MKPLLCTLCLSLLLSACAAAPSSSGGSELYGEIKAGVETSHTR</sequence>